<dbReference type="EMBL" id="JACSEA010000024">
    <property type="protein sequence ID" value="KAF7378844.1"/>
    <property type="molecule type" value="Genomic_DNA"/>
</dbReference>
<dbReference type="Gene3D" id="3.40.390.10">
    <property type="entry name" value="Collagenase (Catalytic Domain)"/>
    <property type="match status" value="1"/>
</dbReference>
<evidence type="ECO:0000256" key="5">
    <source>
        <dbReference type="SAM" id="MobiDB-lite"/>
    </source>
</evidence>
<evidence type="ECO:0000313" key="8">
    <source>
        <dbReference type="Proteomes" id="UP000614350"/>
    </source>
</evidence>
<dbReference type="SUPFAM" id="SSF55486">
    <property type="entry name" value="Metalloproteases ('zincins'), catalytic domain"/>
    <property type="match status" value="1"/>
</dbReference>
<comment type="caution">
    <text evidence="7">The sequence shown here is derived from an EMBL/GenBank/DDBJ whole genome shotgun (WGS) entry which is preliminary data.</text>
</comment>
<keyword evidence="2" id="KW-0479">Metal-binding</keyword>
<evidence type="ECO:0000259" key="6">
    <source>
        <dbReference type="Pfam" id="PF00413"/>
    </source>
</evidence>
<feature type="compositionally biased region" description="Basic and acidic residues" evidence="5">
    <location>
        <begin position="156"/>
        <end position="166"/>
    </location>
</feature>
<gene>
    <name evidence="7" type="ORF">HZH66_015078</name>
</gene>
<sequence length="166" mass="18245">MAGDGDRNEGRSMDDGLWGVLGMDLEELRLNNSINYFYCVSNTGYSLRTNQPSGLETGGVRLELSKALDLWARNSKLTFQEVNSDRADILVYFHRVRERDGLVVMVINQCLNHPLYLGYIPSCWIMKEKKGIRGGGGEGGRSGEGDIGGGSGRIRLSKEKGLGEGK</sequence>
<evidence type="ECO:0000313" key="7">
    <source>
        <dbReference type="EMBL" id="KAF7378844.1"/>
    </source>
</evidence>
<dbReference type="InterPro" id="IPR024079">
    <property type="entry name" value="MetalloPept_cat_dom_sf"/>
</dbReference>
<proteinExistence type="predicted"/>
<organism evidence="7 8">
    <name type="scientific">Vespula vulgaris</name>
    <name type="common">Yellow jacket</name>
    <name type="synonym">Wasp</name>
    <dbReference type="NCBI Taxonomy" id="7454"/>
    <lineage>
        <taxon>Eukaryota</taxon>
        <taxon>Metazoa</taxon>
        <taxon>Ecdysozoa</taxon>
        <taxon>Arthropoda</taxon>
        <taxon>Hexapoda</taxon>
        <taxon>Insecta</taxon>
        <taxon>Pterygota</taxon>
        <taxon>Neoptera</taxon>
        <taxon>Endopterygota</taxon>
        <taxon>Hymenoptera</taxon>
        <taxon>Apocrita</taxon>
        <taxon>Aculeata</taxon>
        <taxon>Vespoidea</taxon>
        <taxon>Vespidae</taxon>
        <taxon>Vespinae</taxon>
        <taxon>Vespula</taxon>
    </lineage>
</organism>
<feature type="compositionally biased region" description="Gly residues" evidence="5">
    <location>
        <begin position="133"/>
        <end position="152"/>
    </location>
</feature>
<accession>A0A834MP79</accession>
<dbReference type="GO" id="GO:0031012">
    <property type="term" value="C:extracellular matrix"/>
    <property type="evidence" value="ECO:0007669"/>
    <property type="project" value="InterPro"/>
</dbReference>
<dbReference type="Proteomes" id="UP000614350">
    <property type="component" value="Unassembled WGS sequence"/>
</dbReference>
<keyword evidence="1" id="KW-0645">Protease</keyword>
<dbReference type="GO" id="GO:0006508">
    <property type="term" value="P:proteolysis"/>
    <property type="evidence" value="ECO:0007669"/>
    <property type="project" value="UniProtKB-KW"/>
</dbReference>
<keyword evidence="8" id="KW-1185">Reference proteome</keyword>
<feature type="domain" description="Peptidase M10 metallopeptidase" evidence="6">
    <location>
        <begin position="43"/>
        <end position="114"/>
    </location>
</feature>
<keyword evidence="4" id="KW-0862">Zinc</keyword>
<dbReference type="GO" id="GO:0008270">
    <property type="term" value="F:zinc ion binding"/>
    <property type="evidence" value="ECO:0007669"/>
    <property type="project" value="InterPro"/>
</dbReference>
<keyword evidence="3" id="KW-0378">Hydrolase</keyword>
<dbReference type="GO" id="GO:0004222">
    <property type="term" value="F:metalloendopeptidase activity"/>
    <property type="evidence" value="ECO:0007669"/>
    <property type="project" value="InterPro"/>
</dbReference>
<evidence type="ECO:0000256" key="3">
    <source>
        <dbReference type="ARBA" id="ARBA00022801"/>
    </source>
</evidence>
<evidence type="ECO:0000256" key="4">
    <source>
        <dbReference type="ARBA" id="ARBA00022833"/>
    </source>
</evidence>
<evidence type="ECO:0000256" key="1">
    <source>
        <dbReference type="ARBA" id="ARBA00022670"/>
    </source>
</evidence>
<feature type="region of interest" description="Disordered" evidence="5">
    <location>
        <begin position="132"/>
        <end position="166"/>
    </location>
</feature>
<dbReference type="Pfam" id="PF00413">
    <property type="entry name" value="Peptidase_M10"/>
    <property type="match status" value="1"/>
</dbReference>
<name>A0A834MP79_VESVU</name>
<reference evidence="7" key="1">
    <citation type="journal article" date="2020" name="G3 (Bethesda)">
        <title>High-Quality Assemblies for Three Invasive Social Wasps from the &lt;i&gt;Vespula&lt;/i&gt; Genus.</title>
        <authorList>
            <person name="Harrop T.W.R."/>
            <person name="Guhlin J."/>
            <person name="McLaughlin G.M."/>
            <person name="Permina E."/>
            <person name="Stockwell P."/>
            <person name="Gilligan J."/>
            <person name="Le Lec M.F."/>
            <person name="Gruber M.A.M."/>
            <person name="Quinn O."/>
            <person name="Lovegrove M."/>
            <person name="Duncan E.J."/>
            <person name="Remnant E.J."/>
            <person name="Van Eeckhoven J."/>
            <person name="Graham B."/>
            <person name="Knapp R.A."/>
            <person name="Langford K.W."/>
            <person name="Kronenberg Z."/>
            <person name="Press M.O."/>
            <person name="Eacker S.M."/>
            <person name="Wilson-Rankin E.E."/>
            <person name="Purcell J."/>
            <person name="Lester P.J."/>
            <person name="Dearden P.K."/>
        </authorList>
    </citation>
    <scope>NUCLEOTIDE SEQUENCE</scope>
    <source>
        <strain evidence="7">Marl-1</strain>
    </source>
</reference>
<dbReference type="AlphaFoldDB" id="A0A834MP79"/>
<evidence type="ECO:0000256" key="2">
    <source>
        <dbReference type="ARBA" id="ARBA00022723"/>
    </source>
</evidence>
<protein>
    <recommendedName>
        <fullName evidence="6">Peptidase M10 metallopeptidase domain-containing protein</fullName>
    </recommendedName>
</protein>
<dbReference type="InterPro" id="IPR001818">
    <property type="entry name" value="Pept_M10_metallopeptidase"/>
</dbReference>